<dbReference type="SUPFAM" id="SSF53448">
    <property type="entry name" value="Nucleotide-diphospho-sugar transferases"/>
    <property type="match status" value="1"/>
</dbReference>
<name>A0AAD5U217_9FUNG</name>
<dbReference type="InterPro" id="IPR029044">
    <property type="entry name" value="Nucleotide-diphossugar_trans"/>
</dbReference>
<dbReference type="GO" id="GO:0042285">
    <property type="term" value="F:xylosyltransferase activity"/>
    <property type="evidence" value="ECO:0007669"/>
    <property type="project" value="TreeGrafter"/>
</dbReference>
<evidence type="ECO:0000256" key="4">
    <source>
        <dbReference type="ARBA" id="ARBA00022989"/>
    </source>
</evidence>
<accession>A0AAD5U217</accession>
<keyword evidence="2" id="KW-0812">Transmembrane</keyword>
<sequence>MARNKRTKKESLRKFSEKRIFDKMFATVLKPTDLKPYFFKMKRQPRNDEISITTLITVDRFDTLLNSMKTFDGPYSVTLHIFDDEFLQENLDKLNNFLIINLKTIENRLDLHLIVDKFTRQLNYFRNVARFFSRTDILLPLDVDFIVNKNFIPNLKSNDFVQRKLRSGKGIFILPAFEYQDEWVNTTFDRFPQTKAEVISQFGTNLTIFHGRRNKGHTSTRYSKWLTSTDVYPIRPDTIRYEPYAIFNKTYVPWSDERFTGYGGNKAAWWYEIYLSGLEFWVLPYDFVIHIYHGYPEVRDNERIKNTPIILNFVSEICSRYKTMFLRKEEEKDLEELQEFEMMGCYEKLKRIP</sequence>
<keyword evidence="5" id="KW-0472">Membrane</keyword>
<dbReference type="EMBL" id="JADGJW010000226">
    <property type="protein sequence ID" value="KAJ3221506.1"/>
    <property type="molecule type" value="Genomic_DNA"/>
</dbReference>
<dbReference type="GO" id="GO:0035269">
    <property type="term" value="P:protein O-linked glycosylation via mannose"/>
    <property type="evidence" value="ECO:0007669"/>
    <property type="project" value="TreeGrafter"/>
</dbReference>
<dbReference type="GO" id="GO:0016020">
    <property type="term" value="C:membrane"/>
    <property type="evidence" value="ECO:0007669"/>
    <property type="project" value="UniProtKB-SubCell"/>
</dbReference>
<dbReference type="GO" id="GO:0015020">
    <property type="term" value="F:glucuronosyltransferase activity"/>
    <property type="evidence" value="ECO:0007669"/>
    <property type="project" value="TreeGrafter"/>
</dbReference>
<comment type="subcellular location">
    <subcellularLocation>
        <location evidence="1">Membrane</location>
        <topology evidence="1">Single-pass type II membrane protein</topology>
    </subcellularLocation>
</comment>
<dbReference type="Pfam" id="PF13896">
    <property type="entry name" value="Glyco_transf_49"/>
    <property type="match status" value="1"/>
</dbReference>
<evidence type="ECO:0000256" key="2">
    <source>
        <dbReference type="ARBA" id="ARBA00022692"/>
    </source>
</evidence>
<dbReference type="InterPro" id="IPR051292">
    <property type="entry name" value="Xyl/GlcA_transferase"/>
</dbReference>
<evidence type="ECO:0000313" key="8">
    <source>
        <dbReference type="Proteomes" id="UP001211065"/>
    </source>
</evidence>
<dbReference type="Gene3D" id="3.90.550.10">
    <property type="entry name" value="Spore Coat Polysaccharide Biosynthesis Protein SpsA, Chain A"/>
    <property type="match status" value="1"/>
</dbReference>
<dbReference type="Proteomes" id="UP001211065">
    <property type="component" value="Unassembled WGS sequence"/>
</dbReference>
<evidence type="ECO:0000256" key="1">
    <source>
        <dbReference type="ARBA" id="ARBA00004606"/>
    </source>
</evidence>
<evidence type="ECO:0000313" key="7">
    <source>
        <dbReference type="EMBL" id="KAJ3221506.1"/>
    </source>
</evidence>
<proteinExistence type="predicted"/>
<keyword evidence="6" id="KW-0325">Glycoprotein</keyword>
<evidence type="ECO:0000256" key="5">
    <source>
        <dbReference type="ARBA" id="ARBA00023136"/>
    </source>
</evidence>
<evidence type="ECO:0000256" key="3">
    <source>
        <dbReference type="ARBA" id="ARBA00022968"/>
    </source>
</evidence>
<evidence type="ECO:0000256" key="6">
    <source>
        <dbReference type="ARBA" id="ARBA00023180"/>
    </source>
</evidence>
<gene>
    <name evidence="7" type="ORF">HK099_003451</name>
</gene>
<protein>
    <recommendedName>
        <fullName evidence="9">Glycosyltransferase-like protein</fullName>
    </recommendedName>
</protein>
<comment type="caution">
    <text evidence="7">The sequence shown here is derived from an EMBL/GenBank/DDBJ whole genome shotgun (WGS) entry which is preliminary data.</text>
</comment>
<keyword evidence="4" id="KW-1133">Transmembrane helix</keyword>
<reference evidence="7" key="1">
    <citation type="submission" date="2020-05" db="EMBL/GenBank/DDBJ databases">
        <title>Phylogenomic resolution of chytrid fungi.</title>
        <authorList>
            <person name="Stajich J.E."/>
            <person name="Amses K."/>
            <person name="Simmons R."/>
            <person name="Seto K."/>
            <person name="Myers J."/>
            <person name="Bonds A."/>
            <person name="Quandt C.A."/>
            <person name="Barry K."/>
            <person name="Liu P."/>
            <person name="Grigoriev I."/>
            <person name="Longcore J.E."/>
            <person name="James T.Y."/>
        </authorList>
    </citation>
    <scope>NUCLEOTIDE SEQUENCE</scope>
    <source>
        <strain evidence="7">JEL0476</strain>
    </source>
</reference>
<organism evidence="7 8">
    <name type="scientific">Clydaea vesicula</name>
    <dbReference type="NCBI Taxonomy" id="447962"/>
    <lineage>
        <taxon>Eukaryota</taxon>
        <taxon>Fungi</taxon>
        <taxon>Fungi incertae sedis</taxon>
        <taxon>Chytridiomycota</taxon>
        <taxon>Chytridiomycota incertae sedis</taxon>
        <taxon>Chytridiomycetes</taxon>
        <taxon>Lobulomycetales</taxon>
        <taxon>Lobulomycetaceae</taxon>
        <taxon>Clydaea</taxon>
    </lineage>
</organism>
<dbReference type="PANTHER" id="PTHR12270:SF25">
    <property type="entry name" value="GLYCOSYLTRANSFERASE-LIKE PROTEIN LARGE"/>
    <property type="match status" value="1"/>
</dbReference>
<keyword evidence="3" id="KW-0735">Signal-anchor</keyword>
<evidence type="ECO:0008006" key="9">
    <source>
        <dbReference type="Google" id="ProtNLM"/>
    </source>
</evidence>
<dbReference type="AlphaFoldDB" id="A0AAD5U217"/>
<keyword evidence="8" id="KW-1185">Reference proteome</keyword>
<dbReference type="PANTHER" id="PTHR12270">
    <property type="entry name" value="GLYCOSYLTRANSFERASE-RELATED"/>
    <property type="match status" value="1"/>
</dbReference>